<feature type="transmembrane region" description="Helical" evidence="11">
    <location>
        <begin position="133"/>
        <end position="157"/>
    </location>
</feature>
<protein>
    <recommendedName>
        <fullName evidence="11 12">ATP synthase subunit a</fullName>
    </recommendedName>
    <alternativeName>
        <fullName evidence="11">ATP synthase F0 sector subunit a</fullName>
    </alternativeName>
    <alternativeName>
        <fullName evidence="11">F-ATPase subunit 6</fullName>
    </alternativeName>
</protein>
<sequence length="293" mass="32203">MTGAEEQAVEHGIEQAPVAVEGIEQVAEHVEEEFNVSASIIHHILDSKEIPIPFTHAAIPLPEIYLFGQDFSITLHVVMMWVAALLLLAAFGLAARRIKDPVPRGIRNALEMMMVFVRDEIARKSIGEGADRFVGYLMSTFFFILTCNLLGLIPGMATATGNISVTAGLAITAFIMIQWSGIRKFGVIGHYRHLAPGGLPGWLKPLMVFVEFLGMLIKPFSLCIRLFANMMAGHVVILALISLIFILGTIWVAPVSVAFALFIYLLEILVGFIQAFIFTMLTAQFIGMSVHPH</sequence>
<keyword evidence="9 11" id="KW-0472">Membrane</keyword>
<evidence type="ECO:0000256" key="12">
    <source>
        <dbReference type="RuleBase" id="RU000483"/>
    </source>
</evidence>
<evidence type="ECO:0000256" key="5">
    <source>
        <dbReference type="ARBA" id="ARBA00022692"/>
    </source>
</evidence>
<dbReference type="GO" id="GO:0045259">
    <property type="term" value="C:proton-transporting ATP synthase complex"/>
    <property type="evidence" value="ECO:0007669"/>
    <property type="project" value="UniProtKB-KW"/>
</dbReference>
<evidence type="ECO:0000256" key="3">
    <source>
        <dbReference type="ARBA" id="ARBA00022448"/>
    </source>
</evidence>
<evidence type="ECO:0000256" key="11">
    <source>
        <dbReference type="HAMAP-Rule" id="MF_01393"/>
    </source>
</evidence>
<dbReference type="Proteomes" id="UP000648239">
    <property type="component" value="Unassembled WGS sequence"/>
</dbReference>
<dbReference type="SUPFAM" id="SSF81336">
    <property type="entry name" value="F1F0 ATP synthase subunit A"/>
    <property type="match status" value="1"/>
</dbReference>
<keyword evidence="7 11" id="KW-1133">Transmembrane helix</keyword>
<keyword evidence="11" id="KW-1003">Cell membrane</keyword>
<evidence type="ECO:0000256" key="7">
    <source>
        <dbReference type="ARBA" id="ARBA00022989"/>
    </source>
</evidence>
<dbReference type="GO" id="GO:0046933">
    <property type="term" value="F:proton-transporting ATP synthase activity, rotational mechanism"/>
    <property type="evidence" value="ECO:0007669"/>
    <property type="project" value="UniProtKB-UniRule"/>
</dbReference>
<accession>A0A8J6Y076</accession>
<keyword evidence="4 11" id="KW-0138">CF(0)</keyword>
<dbReference type="HAMAP" id="MF_01393">
    <property type="entry name" value="ATP_synth_a_bact"/>
    <property type="match status" value="1"/>
</dbReference>
<dbReference type="Gene3D" id="1.20.120.220">
    <property type="entry name" value="ATP synthase, F0 complex, subunit A"/>
    <property type="match status" value="1"/>
</dbReference>
<evidence type="ECO:0000256" key="6">
    <source>
        <dbReference type="ARBA" id="ARBA00022781"/>
    </source>
</evidence>
<evidence type="ECO:0000256" key="1">
    <source>
        <dbReference type="ARBA" id="ARBA00004141"/>
    </source>
</evidence>
<comment type="similarity">
    <text evidence="2 11 12">Belongs to the ATPase A chain family.</text>
</comment>
<feature type="transmembrane region" description="Helical" evidence="11">
    <location>
        <begin position="226"/>
        <end position="251"/>
    </location>
</feature>
<evidence type="ECO:0000256" key="9">
    <source>
        <dbReference type="ARBA" id="ARBA00023136"/>
    </source>
</evidence>
<dbReference type="PANTHER" id="PTHR11410:SF0">
    <property type="entry name" value="ATP SYNTHASE SUBUNIT A"/>
    <property type="match status" value="1"/>
</dbReference>
<comment type="function">
    <text evidence="11 12">Key component of the proton channel; it plays a direct role in the translocation of protons across the membrane.</text>
</comment>
<dbReference type="PANTHER" id="PTHR11410">
    <property type="entry name" value="ATP SYNTHASE SUBUNIT A"/>
    <property type="match status" value="1"/>
</dbReference>
<keyword evidence="3 11" id="KW-0813">Transport</keyword>
<evidence type="ECO:0000313" key="13">
    <source>
        <dbReference type="EMBL" id="MBD3866844.1"/>
    </source>
</evidence>
<comment type="caution">
    <text evidence="13">The sequence shown here is derived from an EMBL/GenBank/DDBJ whole genome shotgun (WGS) entry which is preliminary data.</text>
</comment>
<dbReference type="InterPro" id="IPR035908">
    <property type="entry name" value="F0_ATP_A_sf"/>
</dbReference>
<feature type="transmembrane region" description="Helical" evidence="11">
    <location>
        <begin position="73"/>
        <end position="95"/>
    </location>
</feature>
<dbReference type="InterPro" id="IPR045083">
    <property type="entry name" value="ATP_synth_F0_asu_bact/mt"/>
</dbReference>
<reference evidence="13 14" key="1">
    <citation type="submission" date="2020-08" db="EMBL/GenBank/DDBJ databases">
        <title>Acidobacteriota in marine sediments use diverse sulfur dissimilation pathways.</title>
        <authorList>
            <person name="Wasmund K."/>
        </authorList>
    </citation>
    <scope>NUCLEOTIDE SEQUENCE [LARGE SCALE GENOMIC DNA]</scope>
    <source>
        <strain evidence="13">MAG AM4</strain>
    </source>
</reference>
<organism evidence="13 14">
    <name type="scientific">Candidatus Polarisedimenticola svalbardensis</name>
    <dbReference type="NCBI Taxonomy" id="2886004"/>
    <lineage>
        <taxon>Bacteria</taxon>
        <taxon>Pseudomonadati</taxon>
        <taxon>Acidobacteriota</taxon>
        <taxon>Candidatus Polarisedimenticolia</taxon>
        <taxon>Candidatus Polarisedimenticolales</taxon>
        <taxon>Candidatus Polarisedimenticolaceae</taxon>
        <taxon>Candidatus Polarisedimenticola</taxon>
    </lineage>
</organism>
<comment type="subcellular location">
    <subcellularLocation>
        <location evidence="11 12">Cell membrane</location>
        <topology evidence="11 12">Multi-pass membrane protein</topology>
    </subcellularLocation>
    <subcellularLocation>
        <location evidence="1">Membrane</location>
        <topology evidence="1">Multi-pass membrane protein</topology>
    </subcellularLocation>
</comment>
<dbReference type="CDD" id="cd00310">
    <property type="entry name" value="ATP-synt_Fo_a_6"/>
    <property type="match status" value="1"/>
</dbReference>
<proteinExistence type="inferred from homology"/>
<name>A0A8J6Y076_9BACT</name>
<dbReference type="PRINTS" id="PR00123">
    <property type="entry name" value="ATPASEA"/>
</dbReference>
<dbReference type="EMBL" id="JACXWD010000003">
    <property type="protein sequence ID" value="MBD3866844.1"/>
    <property type="molecule type" value="Genomic_DNA"/>
</dbReference>
<evidence type="ECO:0000256" key="8">
    <source>
        <dbReference type="ARBA" id="ARBA00023065"/>
    </source>
</evidence>
<keyword evidence="6 11" id="KW-0375">Hydrogen ion transport</keyword>
<dbReference type="AlphaFoldDB" id="A0A8J6Y076"/>
<keyword evidence="8 11" id="KW-0406">Ion transport</keyword>
<gene>
    <name evidence="11 13" type="primary">atpB</name>
    <name evidence="13" type="ORF">IFK94_01865</name>
</gene>
<evidence type="ECO:0000256" key="10">
    <source>
        <dbReference type="ARBA" id="ARBA00023310"/>
    </source>
</evidence>
<evidence type="ECO:0000256" key="2">
    <source>
        <dbReference type="ARBA" id="ARBA00006810"/>
    </source>
</evidence>
<dbReference type="GO" id="GO:0005886">
    <property type="term" value="C:plasma membrane"/>
    <property type="evidence" value="ECO:0007669"/>
    <property type="project" value="UniProtKB-SubCell"/>
</dbReference>
<keyword evidence="5 11" id="KW-0812">Transmembrane</keyword>
<evidence type="ECO:0000313" key="14">
    <source>
        <dbReference type="Proteomes" id="UP000648239"/>
    </source>
</evidence>
<dbReference type="InterPro" id="IPR000568">
    <property type="entry name" value="ATP_synth_F0_asu"/>
</dbReference>
<dbReference type="Pfam" id="PF00119">
    <property type="entry name" value="ATP-synt_A"/>
    <property type="match status" value="1"/>
</dbReference>
<feature type="transmembrane region" description="Helical" evidence="11">
    <location>
        <begin position="257"/>
        <end position="281"/>
    </location>
</feature>
<keyword evidence="10 11" id="KW-0066">ATP synthesis</keyword>
<feature type="transmembrane region" description="Helical" evidence="11">
    <location>
        <begin position="163"/>
        <end position="182"/>
    </location>
</feature>
<evidence type="ECO:0000256" key="4">
    <source>
        <dbReference type="ARBA" id="ARBA00022547"/>
    </source>
</evidence>
<dbReference type="NCBIfam" id="TIGR01131">
    <property type="entry name" value="ATP_synt_6_or_A"/>
    <property type="match status" value="1"/>
</dbReference>